<reference evidence="1" key="1">
    <citation type="submission" date="2016-07" db="EMBL/GenBank/DDBJ databases">
        <authorList>
            <person name="Bretaudeau A."/>
        </authorList>
    </citation>
    <scope>NUCLEOTIDE SEQUENCE</scope>
    <source>
        <strain evidence="1">Rice</strain>
        <tissue evidence="1">Whole body</tissue>
    </source>
</reference>
<organism evidence="1">
    <name type="scientific">Spodoptera frugiperda</name>
    <name type="common">Fall armyworm</name>
    <dbReference type="NCBI Taxonomy" id="7108"/>
    <lineage>
        <taxon>Eukaryota</taxon>
        <taxon>Metazoa</taxon>
        <taxon>Ecdysozoa</taxon>
        <taxon>Arthropoda</taxon>
        <taxon>Hexapoda</taxon>
        <taxon>Insecta</taxon>
        <taxon>Pterygota</taxon>
        <taxon>Neoptera</taxon>
        <taxon>Endopterygota</taxon>
        <taxon>Lepidoptera</taxon>
        <taxon>Glossata</taxon>
        <taxon>Ditrysia</taxon>
        <taxon>Noctuoidea</taxon>
        <taxon>Noctuidae</taxon>
        <taxon>Amphipyrinae</taxon>
        <taxon>Spodoptera</taxon>
    </lineage>
</organism>
<accession>A0A2H1WEB0</accession>
<dbReference type="AlphaFoldDB" id="A0A2H1WEB0"/>
<proteinExistence type="predicted"/>
<evidence type="ECO:0000313" key="1">
    <source>
        <dbReference type="EMBL" id="SOQ51408.1"/>
    </source>
</evidence>
<name>A0A2H1WEB0_SPOFR</name>
<gene>
    <name evidence="1" type="ORF">SFRICE_010192</name>
</gene>
<dbReference type="EMBL" id="ODYU01008100">
    <property type="protein sequence ID" value="SOQ51408.1"/>
    <property type="molecule type" value="Genomic_DNA"/>
</dbReference>
<sequence>MNDVAGKSSNIFSHLRRGSIRLLLTKNHPVPTPAFQAGVPLETHAPGYCLGSSVQASVNRAKG</sequence>
<protein>
    <submittedName>
        <fullName evidence="1">SFRICE_010192</fullName>
    </submittedName>
</protein>